<accession>A0ABP8DUL1</accession>
<evidence type="ECO:0000256" key="1">
    <source>
        <dbReference type="ARBA" id="ARBA00022670"/>
    </source>
</evidence>
<evidence type="ECO:0000256" key="4">
    <source>
        <dbReference type="ARBA" id="ARBA00022833"/>
    </source>
</evidence>
<keyword evidence="3 6" id="KW-0378">Hydrolase</keyword>
<dbReference type="PANTHER" id="PTHR34978:SF3">
    <property type="entry name" value="SLR0241 PROTEIN"/>
    <property type="match status" value="1"/>
</dbReference>
<proteinExistence type="inferred from homology"/>
<dbReference type="PANTHER" id="PTHR34978">
    <property type="entry name" value="POSSIBLE SENSOR-TRANSDUCER PROTEIN BLAR"/>
    <property type="match status" value="1"/>
</dbReference>
<dbReference type="Pfam" id="PF01435">
    <property type="entry name" value="Peptidase_M48"/>
    <property type="match status" value="1"/>
</dbReference>
<dbReference type="EMBL" id="BAABAT010000078">
    <property type="protein sequence ID" value="GAA4263723.1"/>
    <property type="molecule type" value="Genomic_DNA"/>
</dbReference>
<protein>
    <recommendedName>
        <fullName evidence="8">Peptidase M48 domain-containing protein</fullName>
    </recommendedName>
</protein>
<name>A0ABP8DUL1_9ACTN</name>
<keyword evidence="5 6" id="KW-0482">Metalloprotease</keyword>
<evidence type="ECO:0000256" key="2">
    <source>
        <dbReference type="ARBA" id="ARBA00022723"/>
    </source>
</evidence>
<reference evidence="10" key="1">
    <citation type="journal article" date="2019" name="Int. J. Syst. Evol. Microbiol.">
        <title>The Global Catalogue of Microorganisms (GCM) 10K type strain sequencing project: providing services to taxonomists for standard genome sequencing and annotation.</title>
        <authorList>
            <consortium name="The Broad Institute Genomics Platform"/>
            <consortium name="The Broad Institute Genome Sequencing Center for Infectious Disease"/>
            <person name="Wu L."/>
            <person name="Ma J."/>
        </authorList>
    </citation>
    <scope>NUCLEOTIDE SEQUENCE [LARGE SCALE GENOMIC DNA]</scope>
    <source>
        <strain evidence="10">JCM 17441</strain>
    </source>
</reference>
<evidence type="ECO:0000256" key="3">
    <source>
        <dbReference type="ARBA" id="ARBA00022801"/>
    </source>
</evidence>
<keyword evidence="2" id="KW-0479">Metal-binding</keyword>
<gene>
    <name evidence="9" type="ORF">GCM10022255_110850</name>
</gene>
<evidence type="ECO:0000259" key="8">
    <source>
        <dbReference type="Pfam" id="PF01435"/>
    </source>
</evidence>
<dbReference type="Proteomes" id="UP001500620">
    <property type="component" value="Unassembled WGS sequence"/>
</dbReference>
<feature type="transmembrane region" description="Helical" evidence="7">
    <location>
        <begin position="183"/>
        <end position="206"/>
    </location>
</feature>
<dbReference type="RefSeq" id="WP_345143613.1">
    <property type="nucleotide sequence ID" value="NZ_BAABAT010000078.1"/>
</dbReference>
<keyword evidence="7" id="KW-1133">Transmembrane helix</keyword>
<feature type="transmembrane region" description="Helical" evidence="7">
    <location>
        <begin position="85"/>
        <end position="103"/>
    </location>
</feature>
<keyword evidence="7" id="KW-0812">Transmembrane</keyword>
<dbReference type="Gene3D" id="3.30.2010.10">
    <property type="entry name" value="Metalloproteases ('zincins'), catalytic domain"/>
    <property type="match status" value="1"/>
</dbReference>
<feature type="transmembrane region" description="Helical" evidence="7">
    <location>
        <begin position="35"/>
        <end position="58"/>
    </location>
</feature>
<sequence length="302" mass="31952">MIWLVPVPLLLPALLLPLARLATRSGRPERASRALAVAALVTAASGVACLVLVAATLADDLPAAVANSRRAHARGHILPEPIPDAFAVAVTLLLAWIAWRLAAELGRRRAIARDLHAVGPARERLLVVEWASPRAVAVPPRRDRPGHVLVTRGLLRLLDARERAAVLAHEGAHLSRRHHRTTALAGAAAALNPLLHPVVSAVWLLVERSADEDAARAVADRRLVAHTVAKVALAAHGQAAALGFGGSSTLRRVEALTRPQPGRRPAGAVDASAVLLAALSLALVAAACIDFVELFRVWVPRY</sequence>
<evidence type="ECO:0000313" key="10">
    <source>
        <dbReference type="Proteomes" id="UP001500620"/>
    </source>
</evidence>
<evidence type="ECO:0000256" key="5">
    <source>
        <dbReference type="ARBA" id="ARBA00023049"/>
    </source>
</evidence>
<organism evidence="9 10">
    <name type="scientific">Dactylosporangium darangshiense</name>
    <dbReference type="NCBI Taxonomy" id="579108"/>
    <lineage>
        <taxon>Bacteria</taxon>
        <taxon>Bacillati</taxon>
        <taxon>Actinomycetota</taxon>
        <taxon>Actinomycetes</taxon>
        <taxon>Micromonosporales</taxon>
        <taxon>Micromonosporaceae</taxon>
        <taxon>Dactylosporangium</taxon>
    </lineage>
</organism>
<comment type="similarity">
    <text evidence="6">Belongs to the peptidase M48 family.</text>
</comment>
<dbReference type="InterPro" id="IPR052173">
    <property type="entry name" value="Beta-lactam_resp_regulator"/>
</dbReference>
<dbReference type="InterPro" id="IPR001915">
    <property type="entry name" value="Peptidase_M48"/>
</dbReference>
<feature type="domain" description="Peptidase M48" evidence="8">
    <location>
        <begin position="146"/>
        <end position="188"/>
    </location>
</feature>
<evidence type="ECO:0000256" key="6">
    <source>
        <dbReference type="RuleBase" id="RU003983"/>
    </source>
</evidence>
<feature type="transmembrane region" description="Helical" evidence="7">
    <location>
        <begin position="6"/>
        <end position="23"/>
    </location>
</feature>
<comment type="caution">
    <text evidence="9">The sequence shown here is derived from an EMBL/GenBank/DDBJ whole genome shotgun (WGS) entry which is preliminary data.</text>
</comment>
<keyword evidence="1 6" id="KW-0645">Protease</keyword>
<keyword evidence="7" id="KW-0472">Membrane</keyword>
<evidence type="ECO:0000256" key="7">
    <source>
        <dbReference type="SAM" id="Phobius"/>
    </source>
</evidence>
<feature type="transmembrane region" description="Helical" evidence="7">
    <location>
        <begin position="271"/>
        <end position="292"/>
    </location>
</feature>
<keyword evidence="10" id="KW-1185">Reference proteome</keyword>
<comment type="cofactor">
    <cofactor evidence="6">
        <name>Zn(2+)</name>
        <dbReference type="ChEBI" id="CHEBI:29105"/>
    </cofactor>
    <text evidence="6">Binds 1 zinc ion per subunit.</text>
</comment>
<evidence type="ECO:0000313" key="9">
    <source>
        <dbReference type="EMBL" id="GAA4263723.1"/>
    </source>
</evidence>
<keyword evidence="4 6" id="KW-0862">Zinc</keyword>